<dbReference type="OrthoDB" id="7066992at2"/>
<gene>
    <name evidence="2" type="ordered locus">Deima_0848</name>
</gene>
<feature type="region of interest" description="Disordered" evidence="1">
    <location>
        <begin position="313"/>
        <end position="349"/>
    </location>
</feature>
<dbReference type="Proteomes" id="UP000008635">
    <property type="component" value="Chromosome"/>
</dbReference>
<dbReference type="EMBL" id="CP002454">
    <property type="protein sequence ID" value="ADV66503.1"/>
    <property type="molecule type" value="Genomic_DNA"/>
</dbReference>
<evidence type="ECO:0000313" key="3">
    <source>
        <dbReference type="Proteomes" id="UP000008635"/>
    </source>
</evidence>
<evidence type="ECO:0000313" key="2">
    <source>
        <dbReference type="EMBL" id="ADV66503.1"/>
    </source>
</evidence>
<dbReference type="AlphaFoldDB" id="E8U614"/>
<reference evidence="3" key="2">
    <citation type="submission" date="2011-01" db="EMBL/GenBank/DDBJ databases">
        <title>The complete genome of Deinococcus maricopensis DSM 21211.</title>
        <authorList>
            <consortium name="US DOE Joint Genome Institute (JGI-PGF)"/>
            <person name="Lucas S."/>
            <person name="Copeland A."/>
            <person name="Lapidus A."/>
            <person name="Goodwin L."/>
            <person name="Pitluck S."/>
            <person name="Kyrpides N."/>
            <person name="Mavromatis K."/>
            <person name="Pagani I."/>
            <person name="Ivanova N."/>
            <person name="Ovchinnikova G."/>
            <person name="Zeytun A."/>
            <person name="Detter J.C."/>
            <person name="Han C."/>
            <person name="Land M."/>
            <person name="Hauser L."/>
            <person name="Markowitz V."/>
            <person name="Cheng J.-F."/>
            <person name="Hugenholtz P."/>
            <person name="Woyke T."/>
            <person name="Wu D."/>
            <person name="Pukall R."/>
            <person name="Gehrich-Schroeter G."/>
            <person name="Brambilla E."/>
            <person name="Klenk H.-P."/>
            <person name="Eisen J.A."/>
        </authorList>
    </citation>
    <scope>NUCLEOTIDE SEQUENCE [LARGE SCALE GENOMIC DNA]</scope>
    <source>
        <strain evidence="3">DSM 21211 / LMG 22137 / NRRL B-23946 / LB-34</strain>
    </source>
</reference>
<accession>E8U614</accession>
<dbReference type="KEGG" id="dmr:Deima_0848"/>
<protein>
    <submittedName>
        <fullName evidence="2">Uncharacterized protein</fullName>
    </submittedName>
</protein>
<name>E8U614_DEIML</name>
<feature type="compositionally biased region" description="Basic residues" evidence="1">
    <location>
        <begin position="335"/>
        <end position="349"/>
    </location>
</feature>
<dbReference type="HOGENOM" id="CLU_793932_0_0_0"/>
<reference evidence="2 3" key="1">
    <citation type="journal article" date="2011" name="Stand. Genomic Sci.">
        <title>Complete genome sequence of Deinococcus maricopensis type strain (LB-34).</title>
        <authorList>
            <person name="Pukall R."/>
            <person name="Zeytun A."/>
            <person name="Lucas S."/>
            <person name="Lapidus A."/>
            <person name="Hammon N."/>
            <person name="Deshpande S."/>
            <person name="Nolan M."/>
            <person name="Cheng J.F."/>
            <person name="Pitluck S."/>
            <person name="Liolios K."/>
            <person name="Pagani I."/>
            <person name="Mikhailova N."/>
            <person name="Ivanova N."/>
            <person name="Mavromatis K."/>
            <person name="Pati A."/>
            <person name="Tapia R."/>
            <person name="Han C."/>
            <person name="Goodwin L."/>
            <person name="Chen A."/>
            <person name="Palaniappan K."/>
            <person name="Land M."/>
            <person name="Hauser L."/>
            <person name="Chang Y.J."/>
            <person name="Jeffries C.D."/>
            <person name="Brambilla E.M."/>
            <person name="Rohde M."/>
            <person name="Goker M."/>
            <person name="Detter J.C."/>
            <person name="Woyke T."/>
            <person name="Bristow J."/>
            <person name="Eisen J.A."/>
            <person name="Markowitz V."/>
            <person name="Hugenholtz P."/>
            <person name="Kyrpides N.C."/>
            <person name="Klenk H.P."/>
        </authorList>
    </citation>
    <scope>NUCLEOTIDE SEQUENCE [LARGE SCALE GENOMIC DNA]</scope>
    <source>
        <strain evidence="3">DSM 21211 / LMG 22137 / NRRL B-23946 / LB-34</strain>
    </source>
</reference>
<keyword evidence="3" id="KW-1185">Reference proteome</keyword>
<dbReference type="RefSeq" id="WP_013556008.1">
    <property type="nucleotide sequence ID" value="NC_014958.1"/>
</dbReference>
<proteinExistence type="predicted"/>
<evidence type="ECO:0000256" key="1">
    <source>
        <dbReference type="SAM" id="MobiDB-lite"/>
    </source>
</evidence>
<feature type="region of interest" description="Disordered" evidence="1">
    <location>
        <begin position="1"/>
        <end position="21"/>
    </location>
</feature>
<sequence>MRRYIPPIRRGGQARPGGTGRLDLIASARDPRPVVQHALRQVGRDPSQVPASVRPGISPRALEIVLLGILPPYQECGRVVPAIPHPTALPLSRAFIAGERAGTLRPVYPSEWGPALHHAIRDRDGQRCVNCGFGFGDLYVHRPWNKRVHAPDPVCIMVHGRMAIAHADSDPGNLVGLRSLCGVCHNTADRVHTRSGKALTLAFHGQLTESRLDYLVQQIILPATLEAERPLGALQPGGADLLTAVLADREMNLTWPAAIEVLPSLAGEDRSDINRVLAVGSYRLQLRGLMSTDYQLTRMLTVPDPEDGSHLAPSFVPRGPSRRHRHAYAAAPTTRRPRPAPRARARVEA</sequence>
<organism evidence="2 3">
    <name type="scientific">Deinococcus maricopensis (strain DSM 21211 / LMG 22137 / NRRL B-23946 / LB-34)</name>
    <dbReference type="NCBI Taxonomy" id="709986"/>
    <lineage>
        <taxon>Bacteria</taxon>
        <taxon>Thermotogati</taxon>
        <taxon>Deinococcota</taxon>
        <taxon>Deinococci</taxon>
        <taxon>Deinococcales</taxon>
        <taxon>Deinococcaceae</taxon>
        <taxon>Deinococcus</taxon>
    </lineage>
</organism>